<dbReference type="PANTHER" id="PTHR21310">
    <property type="entry name" value="AMINOGLYCOSIDE PHOSPHOTRANSFERASE-RELATED-RELATED"/>
    <property type="match status" value="1"/>
</dbReference>
<dbReference type="AlphaFoldDB" id="A0A6C7E655"/>
<gene>
    <name evidence="2" type="ORF">YM304_12780</name>
</gene>
<dbReference type="InterPro" id="IPR051678">
    <property type="entry name" value="AGP_Transferase"/>
</dbReference>
<dbReference type="SUPFAM" id="SSF56112">
    <property type="entry name" value="Protein kinase-like (PK-like)"/>
    <property type="match status" value="1"/>
</dbReference>
<dbReference type="PANTHER" id="PTHR21310:SF42">
    <property type="entry name" value="BIFUNCTIONAL AAC_APH"/>
    <property type="match status" value="1"/>
</dbReference>
<dbReference type="KEGG" id="aym:YM304_12780"/>
<protein>
    <submittedName>
        <fullName evidence="2">Putative phosphotransferase</fullName>
    </submittedName>
</protein>
<dbReference type="Pfam" id="PF01636">
    <property type="entry name" value="APH"/>
    <property type="match status" value="1"/>
</dbReference>
<dbReference type="EMBL" id="AP012057">
    <property type="protein sequence ID" value="BAN01592.1"/>
    <property type="molecule type" value="Genomic_DNA"/>
</dbReference>
<evidence type="ECO:0000313" key="3">
    <source>
        <dbReference type="Proteomes" id="UP000011863"/>
    </source>
</evidence>
<dbReference type="GO" id="GO:0016740">
    <property type="term" value="F:transferase activity"/>
    <property type="evidence" value="ECO:0007669"/>
    <property type="project" value="UniProtKB-KW"/>
</dbReference>
<evidence type="ECO:0000259" key="1">
    <source>
        <dbReference type="Pfam" id="PF01636"/>
    </source>
</evidence>
<organism evidence="2 3">
    <name type="scientific">Ilumatobacter coccineus (strain NBRC 103263 / KCTC 29153 / YM16-304)</name>
    <dbReference type="NCBI Taxonomy" id="1313172"/>
    <lineage>
        <taxon>Bacteria</taxon>
        <taxon>Bacillati</taxon>
        <taxon>Actinomycetota</taxon>
        <taxon>Acidimicrobiia</taxon>
        <taxon>Acidimicrobiales</taxon>
        <taxon>Ilumatobacteraceae</taxon>
        <taxon>Ilumatobacter</taxon>
    </lineage>
</organism>
<proteinExistence type="predicted"/>
<accession>A0A6C7E655</accession>
<reference evidence="2 3" key="1">
    <citation type="journal article" date="2013" name="Int. J. Syst. Evol. Microbiol.">
        <title>Ilumatobacter nonamiense sp. nov. and Ilumatobacter coccineum sp. nov., isolated from seashore sand.</title>
        <authorList>
            <person name="Matsumoto A."/>
            <person name="Kasai H."/>
            <person name="Matsuo Y."/>
            <person name="Shizuri Y."/>
            <person name="Ichikawa N."/>
            <person name="Fujita N."/>
            <person name="Omura S."/>
            <person name="Takahashi Y."/>
        </authorList>
    </citation>
    <scope>NUCLEOTIDE SEQUENCE [LARGE SCALE GENOMIC DNA]</scope>
    <source>
        <strain evidence="3">NBRC 103263 / KCTC 29153 / YM16-304</strain>
    </source>
</reference>
<evidence type="ECO:0000313" key="2">
    <source>
        <dbReference type="EMBL" id="BAN01592.1"/>
    </source>
</evidence>
<dbReference type="InterPro" id="IPR011009">
    <property type="entry name" value="Kinase-like_dom_sf"/>
</dbReference>
<keyword evidence="3" id="KW-1185">Reference proteome</keyword>
<dbReference type="InterPro" id="IPR002575">
    <property type="entry name" value="Aminoglycoside_PTrfase"/>
</dbReference>
<dbReference type="Gene3D" id="3.30.200.20">
    <property type="entry name" value="Phosphorylase Kinase, domain 1"/>
    <property type="match status" value="1"/>
</dbReference>
<dbReference type="Gene3D" id="3.90.1200.10">
    <property type="match status" value="1"/>
</dbReference>
<dbReference type="Proteomes" id="UP000011863">
    <property type="component" value="Chromosome"/>
</dbReference>
<dbReference type="CDD" id="cd05155">
    <property type="entry name" value="APH_ChoK_like_1"/>
    <property type="match status" value="1"/>
</dbReference>
<name>A0A6C7E655_ILUCY</name>
<keyword evidence="2" id="KW-0808">Transferase</keyword>
<sequence>MPAAEVDTSASLVRALLESQHPDLASLPLREAANGWDNVIFRLGDALSIRLPRRAMAARLVEHEQAVLPALGARLPIAIPVPVRIGRPEFDYPWSWSINPWIPGTIAAVTPFADPSREAQRLGAFMAALHTTAPVDAPSNPHRGHFVGRNTDINVERAAQLDWGDSMLERWGELVDVEPWPHEPTWIHGDLHGANLLVDDGEISGVIDFGDVCAGDPATDLSIAWSLFGERDRDVFREAASRGEHAVDDATWQRAEAWALHFAVIYTLHSADNPTMGAIGDHLRRTLLG</sequence>
<feature type="domain" description="Aminoglycoside phosphotransferase" evidence="1">
    <location>
        <begin position="29"/>
        <end position="258"/>
    </location>
</feature>